<dbReference type="Proteomes" id="UP000008136">
    <property type="component" value="Chromosome"/>
</dbReference>
<proteinExistence type="predicted"/>
<feature type="transmembrane region" description="Helical" evidence="1">
    <location>
        <begin position="53"/>
        <end position="72"/>
    </location>
</feature>
<reference evidence="2 3" key="1">
    <citation type="submission" date="2011-03" db="EMBL/GenBank/DDBJ databases">
        <title>The complete genome of Archaeoglobus veneficus SNP6.</title>
        <authorList>
            <consortium name="US DOE Joint Genome Institute (JGI-PGF)"/>
            <person name="Lucas S."/>
            <person name="Copeland A."/>
            <person name="Lapidus A."/>
            <person name="Bruce D."/>
            <person name="Goodwin L."/>
            <person name="Pitluck S."/>
            <person name="Kyrpides N."/>
            <person name="Mavromatis K."/>
            <person name="Pagani I."/>
            <person name="Ivanova N."/>
            <person name="Mikhailova N."/>
            <person name="Lu M."/>
            <person name="Detter J.C."/>
            <person name="Tapia R."/>
            <person name="Han C."/>
            <person name="Land M."/>
            <person name="Hauser L."/>
            <person name="Markowitz V."/>
            <person name="Cheng J.-F."/>
            <person name="Hugenholtz P."/>
            <person name="Woyke T."/>
            <person name="Wu D."/>
            <person name="Spring S."/>
            <person name="Brambilla E."/>
            <person name="Klenk H.-P."/>
            <person name="Eisen J.A."/>
        </authorList>
    </citation>
    <scope>NUCLEOTIDE SEQUENCE [LARGE SCALE GENOMIC DNA]</scope>
    <source>
        <strain>SNP6</strain>
    </source>
</reference>
<dbReference type="RefSeq" id="WP_013683563.1">
    <property type="nucleotide sequence ID" value="NC_015320.1"/>
</dbReference>
<feature type="transmembrane region" description="Helical" evidence="1">
    <location>
        <begin position="127"/>
        <end position="152"/>
    </location>
</feature>
<keyword evidence="1" id="KW-1133">Transmembrane helix</keyword>
<dbReference type="GeneID" id="10393983"/>
<name>F2KSC4_ARCVS</name>
<dbReference type="EMBL" id="CP002588">
    <property type="protein sequence ID" value="AEA46893.1"/>
    <property type="molecule type" value="Genomic_DNA"/>
</dbReference>
<accession>F2KSC4</accession>
<keyword evidence="1" id="KW-0472">Membrane</keyword>
<dbReference type="STRING" id="693661.Arcve_0879"/>
<dbReference type="AlphaFoldDB" id="F2KSC4"/>
<keyword evidence="3" id="KW-1185">Reference proteome</keyword>
<gene>
    <name evidence="2" type="ordered locus">Arcve_0879</name>
</gene>
<protein>
    <submittedName>
        <fullName evidence="2">Uncharacterized protein</fullName>
    </submittedName>
</protein>
<dbReference type="HOGENOM" id="CLU_1363589_0_0_2"/>
<evidence type="ECO:0000256" key="1">
    <source>
        <dbReference type="SAM" id="Phobius"/>
    </source>
</evidence>
<sequence length="200" mass="22801">MLAAILSLITAVIQYKYATRKDEKTDIVLGYIIKSSKIFKTFHYELQNKTISILPPLLGLIVGIATVAGSFQHGGKNTEAMDRCFGILVACLYLYIILLMLSLSINFKSHYKSKRRLYFITEFAKYLNLGGIAFSAFVILIVDILAIHKYLSTIDTEIEKYNQLVMYTIEIMAIIFAFWMLNKKLFESLKDGSVKITKNK</sequence>
<dbReference type="KEGG" id="ave:Arcve_0879"/>
<feature type="transmembrane region" description="Helical" evidence="1">
    <location>
        <begin position="164"/>
        <end position="181"/>
    </location>
</feature>
<organism evidence="2 3">
    <name type="scientific">Archaeoglobus veneficus (strain DSM 11195 / SNP6)</name>
    <dbReference type="NCBI Taxonomy" id="693661"/>
    <lineage>
        <taxon>Archaea</taxon>
        <taxon>Methanobacteriati</taxon>
        <taxon>Methanobacteriota</taxon>
        <taxon>Archaeoglobi</taxon>
        <taxon>Archaeoglobales</taxon>
        <taxon>Archaeoglobaceae</taxon>
        <taxon>Archaeoglobus</taxon>
    </lineage>
</organism>
<feature type="transmembrane region" description="Helical" evidence="1">
    <location>
        <begin position="84"/>
        <end position="107"/>
    </location>
</feature>
<evidence type="ECO:0000313" key="2">
    <source>
        <dbReference type="EMBL" id="AEA46893.1"/>
    </source>
</evidence>
<evidence type="ECO:0000313" key="3">
    <source>
        <dbReference type="Proteomes" id="UP000008136"/>
    </source>
</evidence>
<keyword evidence="1" id="KW-0812">Transmembrane</keyword>